<evidence type="ECO:0000313" key="19">
    <source>
        <dbReference type="Proteomes" id="UP000624703"/>
    </source>
</evidence>
<comment type="function">
    <text evidence="2 17">Acts on leucine, isoleucine and valine.</text>
</comment>
<evidence type="ECO:0000256" key="9">
    <source>
        <dbReference type="ARBA" id="ARBA00022679"/>
    </source>
</evidence>
<dbReference type="CDD" id="cd01558">
    <property type="entry name" value="D-AAT_like"/>
    <property type="match status" value="1"/>
</dbReference>
<dbReference type="Pfam" id="PF01063">
    <property type="entry name" value="Aminotran_4"/>
    <property type="match status" value="1"/>
</dbReference>
<dbReference type="RefSeq" id="WP_200312749.1">
    <property type="nucleotide sequence ID" value="NZ_JAENIM010000047.1"/>
</dbReference>
<evidence type="ECO:0000256" key="5">
    <source>
        <dbReference type="ARBA" id="ARBA00005072"/>
    </source>
</evidence>
<evidence type="ECO:0000256" key="12">
    <source>
        <dbReference type="ARBA" id="ARBA00048212"/>
    </source>
</evidence>
<keyword evidence="11 17" id="KW-0100">Branched-chain amino acid biosynthesis</keyword>
<evidence type="ECO:0000256" key="4">
    <source>
        <dbReference type="ARBA" id="ARBA00004931"/>
    </source>
</evidence>
<dbReference type="GO" id="GO:0004084">
    <property type="term" value="F:branched-chain-amino-acid transaminase activity"/>
    <property type="evidence" value="ECO:0007669"/>
    <property type="project" value="UniProtKB-EC"/>
</dbReference>
<keyword evidence="10 16" id="KW-0663">Pyridoxal phosphate</keyword>
<dbReference type="NCBIfam" id="TIGR01122">
    <property type="entry name" value="ilvE_I"/>
    <property type="match status" value="1"/>
</dbReference>
<evidence type="ECO:0000256" key="11">
    <source>
        <dbReference type="ARBA" id="ARBA00023304"/>
    </source>
</evidence>
<dbReference type="UniPathway" id="UPA00048">
    <property type="reaction ID" value="UER00073"/>
</dbReference>
<evidence type="ECO:0000256" key="6">
    <source>
        <dbReference type="ARBA" id="ARBA00009320"/>
    </source>
</evidence>
<keyword evidence="8 17" id="KW-0028">Amino-acid biosynthesis</keyword>
<evidence type="ECO:0000256" key="16">
    <source>
        <dbReference type="RuleBase" id="RU004516"/>
    </source>
</evidence>
<reference evidence="18" key="1">
    <citation type="submission" date="2021-01" db="EMBL/GenBank/DDBJ databases">
        <title>Modified the classification status of verrucomicrobia.</title>
        <authorList>
            <person name="Feng X."/>
        </authorList>
    </citation>
    <scope>NUCLEOTIDE SEQUENCE</scope>
    <source>
        <strain evidence="18">_KCTC 22039</strain>
    </source>
</reference>
<dbReference type="Gene3D" id="3.30.470.10">
    <property type="match status" value="1"/>
</dbReference>
<evidence type="ECO:0000256" key="10">
    <source>
        <dbReference type="ARBA" id="ARBA00022898"/>
    </source>
</evidence>
<comment type="cofactor">
    <cofactor evidence="1 16">
        <name>pyridoxal 5'-phosphate</name>
        <dbReference type="ChEBI" id="CHEBI:597326"/>
    </cofactor>
</comment>
<dbReference type="InterPro" id="IPR050571">
    <property type="entry name" value="Class-IV_PLP-Dep_Aminotrnsfr"/>
</dbReference>
<dbReference type="NCBIfam" id="NF005146">
    <property type="entry name" value="PRK06606.1"/>
    <property type="match status" value="1"/>
</dbReference>
<dbReference type="PANTHER" id="PTHR42743:SF11">
    <property type="entry name" value="AMINODEOXYCHORISMATE LYASE"/>
    <property type="match status" value="1"/>
</dbReference>
<dbReference type="NCBIfam" id="NF006185">
    <property type="entry name" value="PRK08320.1"/>
    <property type="match status" value="1"/>
</dbReference>
<dbReference type="EC" id="2.6.1.42" evidence="17"/>
<evidence type="ECO:0000256" key="8">
    <source>
        <dbReference type="ARBA" id="ARBA00022605"/>
    </source>
</evidence>
<keyword evidence="7 17" id="KW-0032">Aminotransferase</keyword>
<dbReference type="FunFam" id="3.20.10.10:FF:000002">
    <property type="entry name" value="D-alanine aminotransferase"/>
    <property type="match status" value="1"/>
</dbReference>
<dbReference type="SUPFAM" id="SSF56752">
    <property type="entry name" value="D-aminoacid aminotransferase-like PLP-dependent enzymes"/>
    <property type="match status" value="1"/>
</dbReference>
<dbReference type="UniPathway" id="UPA00047">
    <property type="reaction ID" value="UER00058"/>
</dbReference>
<comment type="similarity">
    <text evidence="6 15">Belongs to the class-IV pyridoxal-phosphate-dependent aminotransferase family.</text>
</comment>
<dbReference type="GO" id="GO:0009099">
    <property type="term" value="P:L-valine biosynthetic process"/>
    <property type="evidence" value="ECO:0007669"/>
    <property type="project" value="UniProtKB-UniPathway"/>
</dbReference>
<comment type="catalytic activity">
    <reaction evidence="12 17">
        <text>L-valine + 2-oxoglutarate = 3-methyl-2-oxobutanoate + L-glutamate</text>
        <dbReference type="Rhea" id="RHEA:24813"/>
        <dbReference type="ChEBI" id="CHEBI:11851"/>
        <dbReference type="ChEBI" id="CHEBI:16810"/>
        <dbReference type="ChEBI" id="CHEBI:29985"/>
        <dbReference type="ChEBI" id="CHEBI:57762"/>
        <dbReference type="EC" id="2.6.1.42"/>
    </reaction>
</comment>
<comment type="pathway">
    <text evidence="5 17">Amino-acid biosynthesis; L-leucine biosynthesis; L-leucine from 3-methyl-2-oxobutanoate: step 4/4.</text>
</comment>
<evidence type="ECO:0000313" key="18">
    <source>
        <dbReference type="EMBL" id="MBK1792739.1"/>
    </source>
</evidence>
<comment type="catalytic activity">
    <reaction evidence="14 17">
        <text>L-leucine + 2-oxoglutarate = 4-methyl-2-oxopentanoate + L-glutamate</text>
        <dbReference type="Rhea" id="RHEA:18321"/>
        <dbReference type="ChEBI" id="CHEBI:16810"/>
        <dbReference type="ChEBI" id="CHEBI:17865"/>
        <dbReference type="ChEBI" id="CHEBI:29985"/>
        <dbReference type="ChEBI" id="CHEBI:57427"/>
        <dbReference type="EC" id="2.6.1.42"/>
    </reaction>
</comment>
<evidence type="ECO:0000256" key="14">
    <source>
        <dbReference type="ARBA" id="ARBA00049229"/>
    </source>
</evidence>
<dbReference type="AlphaFoldDB" id="A0A8J7MIQ6"/>
<organism evidence="18 19">
    <name type="scientific">Persicirhabdus sediminis</name>
    <dbReference type="NCBI Taxonomy" id="454144"/>
    <lineage>
        <taxon>Bacteria</taxon>
        <taxon>Pseudomonadati</taxon>
        <taxon>Verrucomicrobiota</taxon>
        <taxon>Verrucomicrobiia</taxon>
        <taxon>Verrucomicrobiales</taxon>
        <taxon>Verrucomicrobiaceae</taxon>
        <taxon>Persicirhabdus</taxon>
    </lineage>
</organism>
<evidence type="ECO:0000256" key="15">
    <source>
        <dbReference type="RuleBase" id="RU004106"/>
    </source>
</evidence>
<dbReference type="InterPro" id="IPR036038">
    <property type="entry name" value="Aminotransferase-like"/>
</dbReference>
<dbReference type="Gene3D" id="3.20.10.10">
    <property type="entry name" value="D-amino Acid Aminotransferase, subunit A, domain 2"/>
    <property type="match status" value="1"/>
</dbReference>
<dbReference type="FunFam" id="3.30.470.10:FF:000006">
    <property type="entry name" value="Branched-chain-amino-acid aminotransferase"/>
    <property type="match status" value="1"/>
</dbReference>
<dbReference type="GO" id="GO:0009098">
    <property type="term" value="P:L-leucine biosynthetic process"/>
    <property type="evidence" value="ECO:0007669"/>
    <property type="project" value="UniProtKB-UniPathway"/>
</dbReference>
<sequence length="300" mass="33306">MSKEQKIWLDGELVNQADAKISVFDHGLLYGDGVFEGIRFYNGRVFKLIEHVERLFNSAKAIMLKMPWTLEEVCDIVCETIRANELRDGYVRLVVTRGAGGLGMNPYLCETPSMFCIAASIQLYPEEYYTKGLEIVTCSTRRPSHATLSPQVKSLNYLNNVMAKIECVKAGVMEGIMLNENGTVAECTGDNLFIIKKGVIATPKISDGALDGITRETIFELCDELGVGIFEETLTRYDVYTADEVFLTGTAAEVIPVVKYDDREIGDGNVGEITKHLINAYTECVNSDVSSTEIYEQDAE</sequence>
<comment type="caution">
    <text evidence="18">The sequence shown here is derived from an EMBL/GenBank/DDBJ whole genome shotgun (WGS) entry which is preliminary data.</text>
</comment>
<dbReference type="InterPro" id="IPR001544">
    <property type="entry name" value="Aminotrans_IV"/>
</dbReference>
<keyword evidence="19" id="KW-1185">Reference proteome</keyword>
<dbReference type="InterPro" id="IPR018300">
    <property type="entry name" value="Aminotrans_IV_CS"/>
</dbReference>
<dbReference type="InterPro" id="IPR005785">
    <property type="entry name" value="B_amino_transI"/>
</dbReference>
<accession>A0A8J7MIQ6</accession>
<comment type="pathway">
    <text evidence="4 17">Amino-acid biosynthesis; L-valine biosynthesis; L-valine from pyruvate: step 4/4.</text>
</comment>
<name>A0A8J7MIQ6_9BACT</name>
<proteinExistence type="inferred from homology"/>
<evidence type="ECO:0000256" key="17">
    <source>
        <dbReference type="RuleBase" id="RU364094"/>
    </source>
</evidence>
<dbReference type="InterPro" id="IPR043131">
    <property type="entry name" value="BCAT-like_N"/>
</dbReference>
<dbReference type="GO" id="GO:0009097">
    <property type="term" value="P:isoleucine biosynthetic process"/>
    <property type="evidence" value="ECO:0007669"/>
    <property type="project" value="UniProtKB-UniPathway"/>
</dbReference>
<dbReference type="InterPro" id="IPR043132">
    <property type="entry name" value="BCAT-like_C"/>
</dbReference>
<comment type="catalytic activity">
    <reaction evidence="13 17">
        <text>L-isoleucine + 2-oxoglutarate = (S)-3-methyl-2-oxopentanoate + L-glutamate</text>
        <dbReference type="Rhea" id="RHEA:24801"/>
        <dbReference type="ChEBI" id="CHEBI:16810"/>
        <dbReference type="ChEBI" id="CHEBI:29985"/>
        <dbReference type="ChEBI" id="CHEBI:35146"/>
        <dbReference type="ChEBI" id="CHEBI:58045"/>
        <dbReference type="EC" id="2.6.1.42"/>
    </reaction>
</comment>
<evidence type="ECO:0000256" key="1">
    <source>
        <dbReference type="ARBA" id="ARBA00001933"/>
    </source>
</evidence>
<evidence type="ECO:0000256" key="7">
    <source>
        <dbReference type="ARBA" id="ARBA00022576"/>
    </source>
</evidence>
<dbReference type="GO" id="GO:0005829">
    <property type="term" value="C:cytosol"/>
    <property type="evidence" value="ECO:0007669"/>
    <property type="project" value="TreeGrafter"/>
</dbReference>
<evidence type="ECO:0000256" key="3">
    <source>
        <dbReference type="ARBA" id="ARBA00004824"/>
    </source>
</evidence>
<keyword evidence="9 17" id="KW-0808">Transferase</keyword>
<dbReference type="Proteomes" id="UP000624703">
    <property type="component" value="Unassembled WGS sequence"/>
</dbReference>
<dbReference type="EMBL" id="JAENIM010000047">
    <property type="protein sequence ID" value="MBK1792739.1"/>
    <property type="molecule type" value="Genomic_DNA"/>
</dbReference>
<gene>
    <name evidence="17 18" type="primary">ilvE</name>
    <name evidence="18" type="ORF">JIN82_16365</name>
</gene>
<evidence type="ECO:0000256" key="13">
    <source>
        <dbReference type="ARBA" id="ARBA00048798"/>
    </source>
</evidence>
<protein>
    <recommendedName>
        <fullName evidence="17">Branched-chain-amino-acid aminotransferase</fullName>
        <shortName evidence="17">BCAT</shortName>
        <ecNumber evidence="17">2.6.1.42</ecNumber>
    </recommendedName>
</protein>
<evidence type="ECO:0000256" key="2">
    <source>
        <dbReference type="ARBA" id="ARBA00003109"/>
    </source>
</evidence>
<dbReference type="PANTHER" id="PTHR42743">
    <property type="entry name" value="AMINO-ACID AMINOTRANSFERASE"/>
    <property type="match status" value="1"/>
</dbReference>
<dbReference type="PROSITE" id="PS00770">
    <property type="entry name" value="AA_TRANSFER_CLASS_4"/>
    <property type="match status" value="1"/>
</dbReference>
<dbReference type="UniPathway" id="UPA00049">
    <property type="reaction ID" value="UER00062"/>
</dbReference>
<comment type="pathway">
    <text evidence="3 17">Amino-acid biosynthesis; L-isoleucine biosynthesis; L-isoleucine from 2-oxobutanoate: step 4/4.</text>
</comment>